<dbReference type="GO" id="GO:0000785">
    <property type="term" value="C:chromatin"/>
    <property type="evidence" value="ECO:0007669"/>
    <property type="project" value="TreeGrafter"/>
</dbReference>
<dbReference type="Proteomes" id="UP000054477">
    <property type="component" value="Unassembled WGS sequence"/>
</dbReference>
<dbReference type="GO" id="GO:0031490">
    <property type="term" value="F:chromatin DNA binding"/>
    <property type="evidence" value="ECO:0007669"/>
    <property type="project" value="TreeGrafter"/>
</dbReference>
<comment type="subcellular location">
    <subcellularLocation>
        <location evidence="1">Nucleus</location>
    </subcellularLocation>
</comment>
<dbReference type="GO" id="GO:0046872">
    <property type="term" value="F:metal ion binding"/>
    <property type="evidence" value="ECO:0007669"/>
    <property type="project" value="UniProtKB-KW"/>
</dbReference>
<evidence type="ECO:0000256" key="2">
    <source>
        <dbReference type="ARBA" id="ARBA00022723"/>
    </source>
</evidence>
<dbReference type="Gene3D" id="2.60.120.650">
    <property type="entry name" value="Cupin"/>
    <property type="match status" value="1"/>
</dbReference>
<dbReference type="HOGENOM" id="CLU_604209_0_0_1"/>
<dbReference type="GO" id="GO:0006357">
    <property type="term" value="P:regulation of transcription by RNA polymerase II"/>
    <property type="evidence" value="ECO:0007669"/>
    <property type="project" value="TreeGrafter"/>
</dbReference>
<dbReference type="OrthoDB" id="3052816at2759"/>
<keyword evidence="6" id="KW-1185">Reference proteome</keyword>
<dbReference type="PANTHER" id="PTHR12549:SF38">
    <property type="entry name" value="JMJC DOMAIN-CONTAINING HISTONE DEMETHYLASE 2, ISOFORM A"/>
    <property type="match status" value="1"/>
</dbReference>
<evidence type="ECO:0000313" key="6">
    <source>
        <dbReference type="Proteomes" id="UP000054477"/>
    </source>
</evidence>
<dbReference type="SUPFAM" id="SSF51197">
    <property type="entry name" value="Clavaminate synthase-like"/>
    <property type="match status" value="1"/>
</dbReference>
<dbReference type="Pfam" id="PF02373">
    <property type="entry name" value="JmjC"/>
    <property type="match status" value="1"/>
</dbReference>
<keyword evidence="2" id="KW-0479">Metal-binding</keyword>
<sequence>MPSSKQAATARVLIPQVEAELVHMQNTNIHTRNLPSGIRNTCDTCHMGLFFNVWFCATCGWEICGDCYLSEDLATCQLQGRCHVTKANFFPITFFDEEELIDNLSLLKSVSGNMPPPGTLPIPKLVLPLPVDGSRWAPRYHLDDLNDEAFSALLASGEPFVLMGVSDVQSAPSELFGLAADRSHPCIVSHHNGEEWVEEKDSSVEEYFRRWEKPQMWSLQVKDYPTHGHLANNHPALHALYIESAKKMFGLHTSPRGPLNLCSFYPIEAIAPDLGPKMYIAQGDQGQRGTTFIHMDKSGAINLMVYSKSATAGCKTGARWDIWPHSSISALSRAIDDSATEEHWRLALPIIAETTYVNDELVASSVRHGSPPRWIIDQVPGEAVVIPPGCPHQVSNYTNSIKIAWDFVSPTQIDVLQELGQCFRRMNLAERKLIHKDLLHLSEMMWHAWKACK</sequence>
<evidence type="ECO:0000313" key="5">
    <source>
        <dbReference type="EMBL" id="KIJ95806.1"/>
    </source>
</evidence>
<reference evidence="6" key="2">
    <citation type="submission" date="2015-01" db="EMBL/GenBank/DDBJ databases">
        <title>Evolutionary Origins and Diversification of the Mycorrhizal Mutualists.</title>
        <authorList>
            <consortium name="DOE Joint Genome Institute"/>
            <consortium name="Mycorrhizal Genomics Consortium"/>
            <person name="Kohler A."/>
            <person name="Kuo A."/>
            <person name="Nagy L.G."/>
            <person name="Floudas D."/>
            <person name="Copeland A."/>
            <person name="Barry K.W."/>
            <person name="Cichocki N."/>
            <person name="Veneault-Fourrey C."/>
            <person name="LaButti K."/>
            <person name="Lindquist E.A."/>
            <person name="Lipzen A."/>
            <person name="Lundell T."/>
            <person name="Morin E."/>
            <person name="Murat C."/>
            <person name="Riley R."/>
            <person name="Ohm R."/>
            <person name="Sun H."/>
            <person name="Tunlid A."/>
            <person name="Henrissat B."/>
            <person name="Grigoriev I.V."/>
            <person name="Hibbett D.S."/>
            <person name="Martin F."/>
        </authorList>
    </citation>
    <scope>NUCLEOTIDE SEQUENCE [LARGE SCALE GENOMIC DNA]</scope>
    <source>
        <strain evidence="6">LaAM-08-1</strain>
    </source>
</reference>
<dbReference type="SMART" id="SM00558">
    <property type="entry name" value="JmjC"/>
    <property type="match status" value="1"/>
</dbReference>
<dbReference type="PROSITE" id="PS51184">
    <property type="entry name" value="JMJC"/>
    <property type="match status" value="1"/>
</dbReference>
<evidence type="ECO:0000259" key="4">
    <source>
        <dbReference type="PROSITE" id="PS51184"/>
    </source>
</evidence>
<dbReference type="InterPro" id="IPR003347">
    <property type="entry name" value="JmjC_dom"/>
</dbReference>
<organism evidence="5 6">
    <name type="scientific">Laccaria amethystina LaAM-08-1</name>
    <dbReference type="NCBI Taxonomy" id="1095629"/>
    <lineage>
        <taxon>Eukaryota</taxon>
        <taxon>Fungi</taxon>
        <taxon>Dikarya</taxon>
        <taxon>Basidiomycota</taxon>
        <taxon>Agaricomycotina</taxon>
        <taxon>Agaricomycetes</taxon>
        <taxon>Agaricomycetidae</taxon>
        <taxon>Agaricales</taxon>
        <taxon>Agaricineae</taxon>
        <taxon>Hydnangiaceae</taxon>
        <taxon>Laccaria</taxon>
    </lineage>
</organism>
<dbReference type="PANTHER" id="PTHR12549">
    <property type="entry name" value="JMJC DOMAIN-CONTAINING HISTONE DEMETHYLATION PROTEIN"/>
    <property type="match status" value="1"/>
</dbReference>
<keyword evidence="3" id="KW-0539">Nucleus</keyword>
<name>A0A0C9XDL6_9AGAR</name>
<dbReference type="GO" id="GO:0032454">
    <property type="term" value="F:histone H3K9 demethylase activity"/>
    <property type="evidence" value="ECO:0007669"/>
    <property type="project" value="InterPro"/>
</dbReference>
<accession>A0A0C9XDL6</accession>
<gene>
    <name evidence="5" type="ORF">K443DRAFT_315451</name>
</gene>
<dbReference type="InterPro" id="IPR045109">
    <property type="entry name" value="LSDs-like"/>
</dbReference>
<evidence type="ECO:0000256" key="1">
    <source>
        <dbReference type="ARBA" id="ARBA00004123"/>
    </source>
</evidence>
<feature type="domain" description="JmjC" evidence="4">
    <location>
        <begin position="243"/>
        <end position="424"/>
    </location>
</feature>
<dbReference type="EMBL" id="KN838742">
    <property type="protein sequence ID" value="KIJ95806.1"/>
    <property type="molecule type" value="Genomic_DNA"/>
</dbReference>
<dbReference type="AlphaFoldDB" id="A0A0C9XDL6"/>
<proteinExistence type="predicted"/>
<protein>
    <recommendedName>
        <fullName evidence="4">JmjC domain-containing protein</fullName>
    </recommendedName>
</protein>
<dbReference type="GO" id="GO:0003712">
    <property type="term" value="F:transcription coregulator activity"/>
    <property type="evidence" value="ECO:0007669"/>
    <property type="project" value="TreeGrafter"/>
</dbReference>
<dbReference type="STRING" id="1095629.A0A0C9XDL6"/>
<dbReference type="GO" id="GO:0000118">
    <property type="term" value="C:histone deacetylase complex"/>
    <property type="evidence" value="ECO:0007669"/>
    <property type="project" value="TreeGrafter"/>
</dbReference>
<reference evidence="5 6" key="1">
    <citation type="submission" date="2014-04" db="EMBL/GenBank/DDBJ databases">
        <authorList>
            <consortium name="DOE Joint Genome Institute"/>
            <person name="Kuo A."/>
            <person name="Kohler A."/>
            <person name="Nagy L.G."/>
            <person name="Floudas D."/>
            <person name="Copeland A."/>
            <person name="Barry K.W."/>
            <person name="Cichocki N."/>
            <person name="Veneault-Fourrey C."/>
            <person name="LaButti K."/>
            <person name="Lindquist E.A."/>
            <person name="Lipzen A."/>
            <person name="Lundell T."/>
            <person name="Morin E."/>
            <person name="Murat C."/>
            <person name="Sun H."/>
            <person name="Tunlid A."/>
            <person name="Henrissat B."/>
            <person name="Grigoriev I.V."/>
            <person name="Hibbett D.S."/>
            <person name="Martin F."/>
            <person name="Nordberg H.P."/>
            <person name="Cantor M.N."/>
            <person name="Hua S.X."/>
        </authorList>
    </citation>
    <scope>NUCLEOTIDE SEQUENCE [LARGE SCALE GENOMIC DNA]</scope>
    <source>
        <strain evidence="5 6">LaAM-08-1</strain>
    </source>
</reference>
<evidence type="ECO:0000256" key="3">
    <source>
        <dbReference type="ARBA" id="ARBA00023242"/>
    </source>
</evidence>